<dbReference type="PANTHER" id="PTHR39401">
    <property type="entry name" value="SNOAL-LIKE DOMAIN-CONTAINING PROTEIN"/>
    <property type="match status" value="1"/>
</dbReference>
<proteinExistence type="predicted"/>
<dbReference type="Proteomes" id="UP000660729">
    <property type="component" value="Unassembled WGS sequence"/>
</dbReference>
<dbReference type="EMBL" id="JABCIY010000175">
    <property type="protein sequence ID" value="KAF7190151.1"/>
    <property type="molecule type" value="Genomic_DNA"/>
</dbReference>
<protein>
    <recommendedName>
        <fullName evidence="4">SnoaL-like domain-containing protein</fullName>
    </recommendedName>
</protein>
<evidence type="ECO:0000256" key="1">
    <source>
        <dbReference type="SAM" id="SignalP"/>
    </source>
</evidence>
<gene>
    <name evidence="2" type="ORF">HII31_08482</name>
</gene>
<dbReference type="PANTHER" id="PTHR39401:SF1">
    <property type="entry name" value="SNOAL-LIKE DOMAIN-CONTAINING PROTEIN"/>
    <property type="match status" value="1"/>
</dbReference>
<feature type="chain" id="PRO_5034210074" description="SnoaL-like domain-containing protein" evidence="1">
    <location>
        <begin position="19"/>
        <end position="175"/>
    </location>
</feature>
<sequence>MQLVPFVVAACLASLAKCVDMSLYSAGPGVEVRFKTYLQELYRSAEDPAATTDFTDFFTADGQLKVVTMVATGAEDIIALKQELLPVAGNKHWNHLPNVTTVDSETSTAKTYQVLGVIDTTYDGGNCSRAYYTSLFTVTKDDTGVAELTPHAGNLVTYDDVVVSPPVSPTDIACA</sequence>
<keyword evidence="3" id="KW-1185">Reference proteome</keyword>
<keyword evidence="1" id="KW-0732">Signal</keyword>
<reference evidence="2" key="1">
    <citation type="submission" date="2020-04" db="EMBL/GenBank/DDBJ databases">
        <title>Draft genome resource of the tomato pathogen Pseudocercospora fuligena.</title>
        <authorList>
            <person name="Zaccaron A."/>
        </authorList>
    </citation>
    <scope>NUCLEOTIDE SEQUENCE</scope>
    <source>
        <strain evidence="2">PF001</strain>
    </source>
</reference>
<dbReference type="AlphaFoldDB" id="A0A8H6RFH1"/>
<dbReference type="OrthoDB" id="5176208at2759"/>
<evidence type="ECO:0000313" key="2">
    <source>
        <dbReference type="EMBL" id="KAF7190151.1"/>
    </source>
</evidence>
<evidence type="ECO:0008006" key="4">
    <source>
        <dbReference type="Google" id="ProtNLM"/>
    </source>
</evidence>
<accession>A0A8H6RFH1</accession>
<comment type="caution">
    <text evidence="2">The sequence shown here is derived from an EMBL/GenBank/DDBJ whole genome shotgun (WGS) entry which is preliminary data.</text>
</comment>
<evidence type="ECO:0000313" key="3">
    <source>
        <dbReference type="Proteomes" id="UP000660729"/>
    </source>
</evidence>
<name>A0A8H6RFH1_9PEZI</name>
<organism evidence="2 3">
    <name type="scientific">Pseudocercospora fuligena</name>
    <dbReference type="NCBI Taxonomy" id="685502"/>
    <lineage>
        <taxon>Eukaryota</taxon>
        <taxon>Fungi</taxon>
        <taxon>Dikarya</taxon>
        <taxon>Ascomycota</taxon>
        <taxon>Pezizomycotina</taxon>
        <taxon>Dothideomycetes</taxon>
        <taxon>Dothideomycetidae</taxon>
        <taxon>Mycosphaerellales</taxon>
        <taxon>Mycosphaerellaceae</taxon>
        <taxon>Pseudocercospora</taxon>
    </lineage>
</organism>
<feature type="signal peptide" evidence="1">
    <location>
        <begin position="1"/>
        <end position="18"/>
    </location>
</feature>